<protein>
    <submittedName>
        <fullName evidence="4">Response regulator</fullName>
    </submittedName>
</protein>
<evidence type="ECO:0000313" key="4">
    <source>
        <dbReference type="EMBL" id="MDS9469429.1"/>
    </source>
</evidence>
<sequence>MDDCPEIAVVDDDEAIRVGLSSLLRSENYRVGLFDCAEAFLGSLAQAMPQCLLTDIQLPGLSGLDLQFRMRVDHPELPVMVMTAFPSENARQMALATGAIRFLSKPFSDGELLDCLRSLLGRPR</sequence>
<dbReference type="InterPro" id="IPR050595">
    <property type="entry name" value="Bact_response_regulator"/>
</dbReference>
<dbReference type="RefSeq" id="WP_311162052.1">
    <property type="nucleotide sequence ID" value="NZ_JAVQLW010000003.1"/>
</dbReference>
<dbReference type="PROSITE" id="PS50110">
    <property type="entry name" value="RESPONSE_REGULATORY"/>
    <property type="match status" value="1"/>
</dbReference>
<dbReference type="Gene3D" id="3.40.50.2300">
    <property type="match status" value="1"/>
</dbReference>
<evidence type="ECO:0000256" key="2">
    <source>
        <dbReference type="PROSITE-ProRule" id="PRU00169"/>
    </source>
</evidence>
<keyword evidence="1 2" id="KW-0597">Phosphoprotein</keyword>
<dbReference type="SUPFAM" id="SSF52172">
    <property type="entry name" value="CheY-like"/>
    <property type="match status" value="1"/>
</dbReference>
<gene>
    <name evidence="4" type="ORF">RGQ15_17840</name>
</gene>
<proteinExistence type="predicted"/>
<name>A0ABU2HYS0_9RHOB</name>
<evidence type="ECO:0000313" key="5">
    <source>
        <dbReference type="Proteomes" id="UP001269144"/>
    </source>
</evidence>
<reference evidence="5" key="1">
    <citation type="submission" date="2023-07" db="EMBL/GenBank/DDBJ databases">
        <title>Paracoccus sp. MBLB3053 whole genome sequence.</title>
        <authorList>
            <person name="Hwang C.Y."/>
            <person name="Cho E.-S."/>
            <person name="Seo M.-J."/>
        </authorList>
    </citation>
    <scope>NUCLEOTIDE SEQUENCE [LARGE SCALE GENOMIC DNA]</scope>
    <source>
        <strain evidence="5">MBLB3053</strain>
    </source>
</reference>
<organism evidence="4 5">
    <name type="scientific">Paracoccus aurantius</name>
    <dbReference type="NCBI Taxonomy" id="3073814"/>
    <lineage>
        <taxon>Bacteria</taxon>
        <taxon>Pseudomonadati</taxon>
        <taxon>Pseudomonadota</taxon>
        <taxon>Alphaproteobacteria</taxon>
        <taxon>Rhodobacterales</taxon>
        <taxon>Paracoccaceae</taxon>
        <taxon>Paracoccus</taxon>
    </lineage>
</organism>
<feature type="modified residue" description="4-aspartylphosphate" evidence="2">
    <location>
        <position position="55"/>
    </location>
</feature>
<comment type="caution">
    <text evidence="4">The sequence shown here is derived from an EMBL/GenBank/DDBJ whole genome shotgun (WGS) entry which is preliminary data.</text>
</comment>
<dbReference type="SMART" id="SM00448">
    <property type="entry name" value="REC"/>
    <property type="match status" value="1"/>
</dbReference>
<dbReference type="PANTHER" id="PTHR44591">
    <property type="entry name" value="STRESS RESPONSE REGULATOR PROTEIN 1"/>
    <property type="match status" value="1"/>
</dbReference>
<dbReference type="EMBL" id="JAVQLW010000003">
    <property type="protein sequence ID" value="MDS9469429.1"/>
    <property type="molecule type" value="Genomic_DNA"/>
</dbReference>
<keyword evidence="5" id="KW-1185">Reference proteome</keyword>
<feature type="domain" description="Response regulatory" evidence="3">
    <location>
        <begin position="6"/>
        <end position="120"/>
    </location>
</feature>
<evidence type="ECO:0000259" key="3">
    <source>
        <dbReference type="PROSITE" id="PS50110"/>
    </source>
</evidence>
<accession>A0ABU2HYS0</accession>
<evidence type="ECO:0000256" key="1">
    <source>
        <dbReference type="ARBA" id="ARBA00022553"/>
    </source>
</evidence>
<dbReference type="PANTHER" id="PTHR44591:SF25">
    <property type="entry name" value="CHEMOTAXIS TWO-COMPONENT RESPONSE REGULATOR"/>
    <property type="match status" value="1"/>
</dbReference>
<dbReference type="Pfam" id="PF00072">
    <property type="entry name" value="Response_reg"/>
    <property type="match status" value="1"/>
</dbReference>
<dbReference type="Proteomes" id="UP001269144">
    <property type="component" value="Unassembled WGS sequence"/>
</dbReference>
<dbReference type="InterPro" id="IPR011006">
    <property type="entry name" value="CheY-like_superfamily"/>
</dbReference>
<dbReference type="InterPro" id="IPR001789">
    <property type="entry name" value="Sig_transdc_resp-reg_receiver"/>
</dbReference>